<feature type="compositionally biased region" description="Acidic residues" evidence="4">
    <location>
        <begin position="343"/>
        <end position="375"/>
    </location>
</feature>
<dbReference type="PROSITE" id="PS51450">
    <property type="entry name" value="LRR"/>
    <property type="match status" value="1"/>
</dbReference>
<dbReference type="InterPro" id="IPR001611">
    <property type="entry name" value="Leu-rich_rpt"/>
</dbReference>
<keyword evidence="2" id="KW-0677">Repeat</keyword>
<reference evidence="5" key="1">
    <citation type="submission" date="2020-07" db="EMBL/GenBank/DDBJ databases">
        <title>Genome sequence and genetic diversity analysis of an under-domesticated orphan crop, white fonio (Digitaria exilis).</title>
        <authorList>
            <person name="Bennetzen J.L."/>
            <person name="Chen S."/>
            <person name="Ma X."/>
            <person name="Wang X."/>
            <person name="Yssel A.E.J."/>
            <person name="Chaluvadi S.R."/>
            <person name="Johnson M."/>
            <person name="Gangashetty P."/>
            <person name="Hamidou F."/>
            <person name="Sanogo M.D."/>
            <person name="Zwaenepoel A."/>
            <person name="Wallace J."/>
            <person name="Van De Peer Y."/>
            <person name="Van Deynze A."/>
        </authorList>
    </citation>
    <scope>NUCLEOTIDE SEQUENCE</scope>
    <source>
        <tissue evidence="5">Leaves</tissue>
    </source>
</reference>
<dbReference type="FunFam" id="3.80.10.10:FF:000131">
    <property type="entry name" value="acidic leucine-rich nuclear phosphoprotein 32-related protein-like"/>
    <property type="match status" value="1"/>
</dbReference>
<feature type="region of interest" description="Disordered" evidence="4">
    <location>
        <begin position="1"/>
        <end position="20"/>
    </location>
</feature>
<feature type="compositionally biased region" description="Acidic residues" evidence="4">
    <location>
        <begin position="437"/>
        <end position="476"/>
    </location>
</feature>
<proteinExistence type="inferred from homology"/>
<feature type="compositionally biased region" description="Acidic residues" evidence="4">
    <location>
        <begin position="484"/>
        <end position="513"/>
    </location>
</feature>
<dbReference type="AlphaFoldDB" id="A0A835AX43"/>
<feature type="compositionally biased region" description="Acidic residues" evidence="4">
    <location>
        <begin position="537"/>
        <end position="555"/>
    </location>
</feature>
<gene>
    <name evidence="5" type="ORF">HU200_046118</name>
</gene>
<feature type="compositionally biased region" description="Polar residues" evidence="4">
    <location>
        <begin position="35"/>
        <end position="65"/>
    </location>
</feature>
<feature type="region of interest" description="Disordered" evidence="4">
    <location>
        <begin position="35"/>
        <end position="67"/>
    </location>
</feature>
<feature type="region of interest" description="Disordered" evidence="4">
    <location>
        <begin position="89"/>
        <end position="178"/>
    </location>
</feature>
<evidence type="ECO:0008006" key="7">
    <source>
        <dbReference type="Google" id="ProtNLM"/>
    </source>
</evidence>
<feature type="compositionally biased region" description="Acidic residues" evidence="4">
    <location>
        <begin position="564"/>
        <end position="574"/>
    </location>
</feature>
<evidence type="ECO:0000256" key="4">
    <source>
        <dbReference type="SAM" id="MobiDB-lite"/>
    </source>
</evidence>
<feature type="compositionally biased region" description="Acidic residues" evidence="4">
    <location>
        <begin position="403"/>
        <end position="413"/>
    </location>
</feature>
<dbReference type="Gene3D" id="3.80.10.10">
    <property type="entry name" value="Ribonuclease Inhibitor"/>
    <property type="match status" value="1"/>
</dbReference>
<evidence type="ECO:0000313" key="5">
    <source>
        <dbReference type="EMBL" id="KAF8679334.1"/>
    </source>
</evidence>
<organism evidence="5 6">
    <name type="scientific">Digitaria exilis</name>
    <dbReference type="NCBI Taxonomy" id="1010633"/>
    <lineage>
        <taxon>Eukaryota</taxon>
        <taxon>Viridiplantae</taxon>
        <taxon>Streptophyta</taxon>
        <taxon>Embryophyta</taxon>
        <taxon>Tracheophyta</taxon>
        <taxon>Spermatophyta</taxon>
        <taxon>Magnoliopsida</taxon>
        <taxon>Liliopsida</taxon>
        <taxon>Poales</taxon>
        <taxon>Poaceae</taxon>
        <taxon>PACMAD clade</taxon>
        <taxon>Panicoideae</taxon>
        <taxon>Panicodae</taxon>
        <taxon>Paniceae</taxon>
        <taxon>Anthephorinae</taxon>
        <taxon>Digitaria</taxon>
    </lineage>
</organism>
<dbReference type="EMBL" id="JACEFO010002125">
    <property type="protein sequence ID" value="KAF8679334.1"/>
    <property type="molecule type" value="Genomic_DNA"/>
</dbReference>
<accession>A0A835AX43</accession>
<evidence type="ECO:0000256" key="3">
    <source>
        <dbReference type="ARBA" id="ARBA00025777"/>
    </source>
</evidence>
<keyword evidence="6" id="KW-1185">Reference proteome</keyword>
<dbReference type="InterPro" id="IPR032675">
    <property type="entry name" value="LRR_dom_sf"/>
</dbReference>
<comment type="caution">
    <text evidence="5">The sequence shown here is derived from an EMBL/GenBank/DDBJ whole genome shotgun (WGS) entry which is preliminary data.</text>
</comment>
<protein>
    <recommendedName>
        <fullName evidence="7">Acidic leucine-rich nuclear phosphoprotein 32-related protein</fullName>
    </recommendedName>
</protein>
<dbReference type="OrthoDB" id="2160613at2759"/>
<dbReference type="PANTHER" id="PTHR11375:SF0">
    <property type="entry name" value="ACIDIC LEUCINE-RICH NUCLEAR PHOSPHOPROTEIN 32 FAMILY MEMBER A"/>
    <property type="match status" value="1"/>
</dbReference>
<feature type="compositionally biased region" description="Acidic residues" evidence="4">
    <location>
        <begin position="582"/>
        <end position="603"/>
    </location>
</feature>
<dbReference type="InterPro" id="IPR045081">
    <property type="entry name" value="AN32"/>
</dbReference>
<name>A0A835AX43_9POAL</name>
<dbReference type="PANTHER" id="PTHR11375">
    <property type="entry name" value="ACIDIC LEUCINE-RICH NUCLEAR PHOSPHOPROTEIN 32"/>
    <property type="match status" value="1"/>
</dbReference>
<comment type="similarity">
    <text evidence="3">Belongs to the ANP32 family.</text>
</comment>
<dbReference type="GO" id="GO:0042393">
    <property type="term" value="F:histone binding"/>
    <property type="evidence" value="ECO:0007669"/>
    <property type="project" value="TreeGrafter"/>
</dbReference>
<evidence type="ECO:0000313" key="6">
    <source>
        <dbReference type="Proteomes" id="UP000636709"/>
    </source>
</evidence>
<keyword evidence="1" id="KW-0433">Leucine-rich repeat</keyword>
<evidence type="ECO:0000256" key="2">
    <source>
        <dbReference type="ARBA" id="ARBA00022737"/>
    </source>
</evidence>
<evidence type="ECO:0000256" key="1">
    <source>
        <dbReference type="ARBA" id="ARBA00022614"/>
    </source>
</evidence>
<feature type="compositionally biased region" description="Polar residues" evidence="4">
    <location>
        <begin position="91"/>
        <end position="102"/>
    </location>
</feature>
<feature type="compositionally biased region" description="Low complexity" evidence="4">
    <location>
        <begin position="111"/>
        <end position="132"/>
    </location>
</feature>
<dbReference type="SUPFAM" id="SSF52058">
    <property type="entry name" value="L domain-like"/>
    <property type="match status" value="1"/>
</dbReference>
<dbReference type="Pfam" id="PF14580">
    <property type="entry name" value="LRR_9"/>
    <property type="match status" value="1"/>
</dbReference>
<feature type="region of interest" description="Disordered" evidence="4">
    <location>
        <begin position="335"/>
        <end position="648"/>
    </location>
</feature>
<feature type="compositionally biased region" description="Basic residues" evidence="4">
    <location>
        <begin position="133"/>
        <end position="147"/>
    </location>
</feature>
<dbReference type="Proteomes" id="UP000636709">
    <property type="component" value="Unassembled WGS sequence"/>
</dbReference>
<sequence>MRGRLATRPLPRSDSPNNLPTLFRVHINGVPVANRHTSSRPTWPHCQSAQPYSTGQRVGGRNQTPAHIDPTVEAAPIRSDGHICSLLPFRPQQTQPLPSGSQKPDPPVSEVPTRTDVRPTTPLLSASPPASSQKKHKPLGSAHRSHWLSRQTPRPPSLHRVHGAPREPPPSSPNGEENTLPAWERAVEAALHAGGEGSSSPARSLTLDGAVKCMHGRLPAAEILERHQSLEHLSIAGVGVTSLEGFPRLRNLTRLTLSDNRIAGGLDHLVAAGLSSLRDLDLSNNRIQDVDDLAPLADLRLVSLDLYECPVTRVKDYRSRVFGMIRTLKYLDKMDADENERPESDDDDDDGDADGDGEGDGDEDDDDEEDEDDPGSGEVANGGVSHSRGGVASHPVEVNGVIDVDEEESDADEVVPNGGVEHHHGANGFRVAAAGEAPDEEDEDVDDEDDDDDEDFDEDDDLGEEIDEDGDDEDAVVEVHDVASSDEEEDGVEEDDDDEDDEEEVEDEGEEAEPSGRVAMMTGEDGGEEIDGHEHGEGDDEDENGEIGEEDDEALEGDRGVYEGNDDDDADDEAMAIGSDFDAADPDDADEDREEVDDDDEGATDQPSSSQGAKRKRDDDQSGRLKALQAPLTKQQLYMDPVLPLPLS</sequence>
<dbReference type="GO" id="GO:0005634">
    <property type="term" value="C:nucleus"/>
    <property type="evidence" value="ECO:0007669"/>
    <property type="project" value="TreeGrafter"/>
</dbReference>